<dbReference type="KEGG" id="rsx:RhiXN_04164"/>
<feature type="region of interest" description="Disordered" evidence="2">
    <location>
        <begin position="268"/>
        <end position="332"/>
    </location>
</feature>
<keyword evidence="3" id="KW-0430">Lectin</keyword>
<feature type="coiled-coil region" evidence="1">
    <location>
        <begin position="492"/>
        <end position="519"/>
    </location>
</feature>
<feature type="coiled-coil region" evidence="1">
    <location>
        <begin position="700"/>
        <end position="810"/>
    </location>
</feature>
<evidence type="ECO:0000256" key="1">
    <source>
        <dbReference type="SAM" id="Coils"/>
    </source>
</evidence>
<dbReference type="Proteomes" id="UP000650533">
    <property type="component" value="Chromosome 1"/>
</dbReference>
<evidence type="ECO:0000256" key="2">
    <source>
        <dbReference type="SAM" id="MobiDB-lite"/>
    </source>
</evidence>
<feature type="compositionally biased region" description="Polar residues" evidence="2">
    <location>
        <begin position="268"/>
        <end position="284"/>
    </location>
</feature>
<keyword evidence="1" id="KW-0175">Coiled coil</keyword>
<feature type="compositionally biased region" description="Acidic residues" evidence="2">
    <location>
        <begin position="1249"/>
        <end position="1259"/>
    </location>
</feature>
<name>A0A8H8NPS5_9AGAM</name>
<proteinExistence type="predicted"/>
<feature type="compositionally biased region" description="Polar residues" evidence="2">
    <location>
        <begin position="1224"/>
        <end position="1233"/>
    </location>
</feature>
<organism evidence="3 4">
    <name type="scientific">Rhizoctonia solani</name>
    <dbReference type="NCBI Taxonomy" id="456999"/>
    <lineage>
        <taxon>Eukaryota</taxon>
        <taxon>Fungi</taxon>
        <taxon>Dikarya</taxon>
        <taxon>Basidiomycota</taxon>
        <taxon>Agaricomycotina</taxon>
        <taxon>Agaricomycetes</taxon>
        <taxon>Cantharellales</taxon>
        <taxon>Ceratobasidiaceae</taxon>
        <taxon>Rhizoctonia</taxon>
    </lineage>
</organism>
<feature type="coiled-coil region" evidence="1">
    <location>
        <begin position="546"/>
        <end position="573"/>
    </location>
</feature>
<accession>A0A8H8NPS5</accession>
<dbReference type="GO" id="GO:0030246">
    <property type="term" value="F:carbohydrate binding"/>
    <property type="evidence" value="ECO:0007669"/>
    <property type="project" value="UniProtKB-KW"/>
</dbReference>
<reference evidence="3" key="1">
    <citation type="submission" date="2020-05" db="EMBL/GenBank/DDBJ databases">
        <title>Evolutionary and genomic comparisons of hybrid uninucleate and nonhybrid Rhizoctonia fungi.</title>
        <authorList>
            <person name="Li C."/>
            <person name="Chen X."/>
        </authorList>
    </citation>
    <scope>NUCLEOTIDE SEQUENCE</scope>
    <source>
        <strain evidence="3">AG-1 IA</strain>
    </source>
</reference>
<gene>
    <name evidence="3" type="ORF">RhiXN_04164</name>
</gene>
<protein>
    <submittedName>
        <fullName evidence="3">Ricin-type beta-trefoil lectin domain protein</fullName>
    </submittedName>
</protein>
<feature type="coiled-coil region" evidence="1">
    <location>
        <begin position="925"/>
        <end position="1036"/>
    </location>
</feature>
<dbReference type="GeneID" id="67026444"/>
<evidence type="ECO:0000313" key="3">
    <source>
        <dbReference type="EMBL" id="QRW16163.1"/>
    </source>
</evidence>
<sequence>MLHVDGILCIKGIFPALVWPTVTDYQWLQISDDVSDEAPETTEDQVGNLLAQIALKDSELAAKHRQLFERERELQTWRKSYGGEPGVRKPDLATQCEHGDSSGFLRMANEPAHKKGNSNAPLGRGTSTCSPRWKFERIGDEVGGEAAETVEDRISVLCEQIRKKDIQIAMKDAEILTKDRLLARKEQELQEALQTHHEAHPNNVEIQSQMDALRNQMERLELLVQDNVLLLNTYVHWLQTPFATKPNNTMYNKVFCTGFPPISTFTFTNPNTSQSKGTFTTSEFSENDQPKHSKYVHPPDSVNEDLPNASTSYKTSPSKRPKPGPISMSELSSGTNAFKLRSRNSIKAHNTTSKAILRQEVFKKPHTLAFPLENLDTVITEQPATVRPLSTSANAVLKVTHNQRIDLDNIASKTPSSPIPFEKWKLHHIPRALALPEFNSEDSLPQGAIFSPILEVPQGESRYQTPIRGGGDLSTPSSESYEATQRFDRELIASQNQEIEELSSKSSQAEEKIRALESKHIAEVKEVTRRANDSLAKLTNLHEKSSKANVNQIRELKQDLQNVRQEIQGSMSAVEPLLEGDEKTRLQQTTDLLRDQLSDRTGNYTESLEREKELQASLVTLGDSHANVAKALSALHEQHDQIYVKYSDSRLAESTATKRNEELEAIINSLKTDRFLWRTRKHSRANLAPLEKSAMAYTSLEEAHRELGILKSEEQAARSQNKSLQRDLDLKIQSLDDQRVKNQALEQQLKEERHKVEEARTETGQVKEADTMNAEYHTLEKILLEKRAEVERTEIDNGQLQSQVVQLELARNALVKQLRETSSVSREREAVPRPKFVNYVGISRNIATRTKNYASATPVEEAMMQAKVDLEEAKEAHKLSEKQREASLLDLSKLQAEQKVDPNLLEPLYSLMLASLGAGESQEHIKKLEINCLERETESKQLRHELNASKSAKDILESLASEFRNSIQQARSQLSGQETELRLLEQQLASADARLAQSKAEADTHRAAAESARTFATSIETKLKQKEQDLEAIRMEELQSRRTDATAYETTTVLQNNILEQQNFIESLKSKVLELEKSSQIIVERYKAGKLTSPEKDLIGVITAGIVQEKNRTINNLKGELKRKENELEMNKAATASLKDSLAKQIKQTGELKIQLESNLIKDPAGWNSFNHKQMAVSSSPLSDTMWHAPDHDPPAPDSPAVQLTEQNARNRQNENERQHDYAQPTNSKSQQYRAPATTRLESGNTVDEIQEFEESTNL</sequence>
<dbReference type="RefSeq" id="XP_043176400.1">
    <property type="nucleotide sequence ID" value="XM_043323981.1"/>
</dbReference>
<evidence type="ECO:0000313" key="4">
    <source>
        <dbReference type="Proteomes" id="UP000650533"/>
    </source>
</evidence>
<dbReference type="AlphaFoldDB" id="A0A8H8NPS5"/>
<feature type="compositionally biased region" description="Basic and acidic residues" evidence="2">
    <location>
        <begin position="1212"/>
        <end position="1221"/>
    </location>
</feature>
<feature type="coiled-coil region" evidence="1">
    <location>
        <begin position="1107"/>
        <end position="1134"/>
    </location>
</feature>
<feature type="region of interest" description="Disordered" evidence="2">
    <location>
        <begin position="1181"/>
        <end position="1259"/>
    </location>
</feature>
<dbReference type="EMBL" id="CP059658">
    <property type="protein sequence ID" value="QRW16163.1"/>
    <property type="molecule type" value="Genomic_DNA"/>
</dbReference>